<evidence type="ECO:0000313" key="7">
    <source>
        <dbReference type="EMBL" id="KAJ6978865.1"/>
    </source>
</evidence>
<evidence type="ECO:0000256" key="4">
    <source>
        <dbReference type="ARBA" id="ARBA00023239"/>
    </source>
</evidence>
<dbReference type="SUPFAM" id="SSF48239">
    <property type="entry name" value="Terpenoid cyclases/Protein prenyltransferases"/>
    <property type="match status" value="1"/>
</dbReference>
<dbReference type="Pfam" id="PF01397">
    <property type="entry name" value="Terpene_synth"/>
    <property type="match status" value="1"/>
</dbReference>
<dbReference type="InterPro" id="IPR036965">
    <property type="entry name" value="Terpene_synth_N_sf"/>
</dbReference>
<evidence type="ECO:0000313" key="8">
    <source>
        <dbReference type="Proteomes" id="UP001164929"/>
    </source>
</evidence>
<dbReference type="Gene3D" id="1.50.10.130">
    <property type="entry name" value="Terpene synthase, N-terminal domain"/>
    <property type="match status" value="1"/>
</dbReference>
<dbReference type="GO" id="GO:0010333">
    <property type="term" value="F:terpene synthase activity"/>
    <property type="evidence" value="ECO:0007669"/>
    <property type="project" value="InterPro"/>
</dbReference>
<dbReference type="SFLD" id="SFLDG01019">
    <property type="entry name" value="Terpene_Cyclase_Like_1_C_Termi"/>
    <property type="match status" value="1"/>
</dbReference>
<dbReference type="SUPFAM" id="SSF48576">
    <property type="entry name" value="Terpenoid synthases"/>
    <property type="match status" value="2"/>
</dbReference>
<dbReference type="GO" id="GO:0120251">
    <property type="term" value="P:hydrocarbon biosynthetic process"/>
    <property type="evidence" value="ECO:0007669"/>
    <property type="project" value="UniProtKB-ARBA"/>
</dbReference>
<dbReference type="PANTHER" id="PTHR31225:SF0">
    <property type="entry name" value="S-(+)-LINALOOL SYNTHASE, CHLOROPLASTIC"/>
    <property type="match status" value="1"/>
</dbReference>
<keyword evidence="4" id="KW-0456">Lyase</keyword>
<proteinExistence type="predicted"/>
<evidence type="ECO:0000256" key="3">
    <source>
        <dbReference type="ARBA" id="ARBA00022842"/>
    </source>
</evidence>
<dbReference type="InterPro" id="IPR034741">
    <property type="entry name" value="Terpene_cyclase-like_1_C"/>
</dbReference>
<keyword evidence="8" id="KW-1185">Reference proteome</keyword>
<dbReference type="InterPro" id="IPR050148">
    <property type="entry name" value="Terpene_synthase-like"/>
</dbReference>
<comment type="cofactor">
    <cofactor evidence="1">
        <name>Mg(2+)</name>
        <dbReference type="ChEBI" id="CHEBI:18420"/>
    </cofactor>
</comment>
<evidence type="ECO:0000256" key="1">
    <source>
        <dbReference type="ARBA" id="ARBA00001946"/>
    </source>
</evidence>
<dbReference type="PANTHER" id="PTHR31225">
    <property type="entry name" value="OS04G0344100 PROTEIN-RELATED"/>
    <property type="match status" value="1"/>
</dbReference>
<evidence type="ECO:0000259" key="6">
    <source>
        <dbReference type="Pfam" id="PF03936"/>
    </source>
</evidence>
<dbReference type="AlphaFoldDB" id="A0AAD6M4T7"/>
<comment type="caution">
    <text evidence="7">The sequence shown here is derived from an EMBL/GenBank/DDBJ whole genome shotgun (WGS) entry which is preliminary data.</text>
</comment>
<evidence type="ECO:0000259" key="5">
    <source>
        <dbReference type="Pfam" id="PF01397"/>
    </source>
</evidence>
<dbReference type="EMBL" id="JAQIZT010000011">
    <property type="protein sequence ID" value="KAJ6978865.1"/>
    <property type="molecule type" value="Genomic_DNA"/>
</dbReference>
<dbReference type="GO" id="GO:0000287">
    <property type="term" value="F:magnesium ion binding"/>
    <property type="evidence" value="ECO:0007669"/>
    <property type="project" value="InterPro"/>
</dbReference>
<dbReference type="Pfam" id="PF03936">
    <property type="entry name" value="Terpene_synth_C"/>
    <property type="match status" value="2"/>
</dbReference>
<reference evidence="7" key="1">
    <citation type="journal article" date="2023" name="Mol. Ecol. Resour.">
        <title>Chromosome-level genome assembly of a triploid poplar Populus alba 'Berolinensis'.</title>
        <authorList>
            <person name="Chen S."/>
            <person name="Yu Y."/>
            <person name="Wang X."/>
            <person name="Wang S."/>
            <person name="Zhang T."/>
            <person name="Zhou Y."/>
            <person name="He R."/>
            <person name="Meng N."/>
            <person name="Wang Y."/>
            <person name="Liu W."/>
            <person name="Liu Z."/>
            <person name="Liu J."/>
            <person name="Guo Q."/>
            <person name="Huang H."/>
            <person name="Sederoff R.R."/>
            <person name="Wang G."/>
            <person name="Qu G."/>
            <person name="Chen S."/>
        </authorList>
    </citation>
    <scope>NUCLEOTIDE SEQUENCE</scope>
    <source>
        <strain evidence="7">SC-2020</strain>
    </source>
</reference>
<dbReference type="InterPro" id="IPR005630">
    <property type="entry name" value="Terpene_synthase_metal-bd"/>
</dbReference>
<dbReference type="InterPro" id="IPR044814">
    <property type="entry name" value="Terpene_cyclase_plant_C1"/>
</dbReference>
<dbReference type="GO" id="GO:0016102">
    <property type="term" value="P:diterpenoid biosynthetic process"/>
    <property type="evidence" value="ECO:0007669"/>
    <property type="project" value="InterPro"/>
</dbReference>
<keyword evidence="3" id="KW-0460">Magnesium</keyword>
<dbReference type="CDD" id="cd00684">
    <property type="entry name" value="Terpene_cyclase_plant_C1"/>
    <property type="match status" value="1"/>
</dbReference>
<name>A0AAD6M4T7_9ROSI</name>
<gene>
    <name evidence="7" type="ORF">NC653_027135</name>
</gene>
<dbReference type="Gene3D" id="1.10.600.10">
    <property type="entry name" value="Farnesyl Diphosphate Synthase"/>
    <property type="match status" value="2"/>
</dbReference>
<sequence length="752" mass="86052">MALSCSVSLTAASGWPFPQNRNTERVKPILKEFKPTLPSTQKWSVSQKQTLAFGPTKQYPITINNDDSDTAGYAEKLQTFKHILRKEGEEPIQGLAMIDAIQRLSIDYHFQEEIDSILTRQSMLLSTIHSDNNLYEVALRFRLLRQQGYHVSAGVFDNFKDNEGRFKQKLSGDIMGLVSLYEASQLSIRGEDVLDEAGDYSFQLLRSSLTHQDYNQARLVRNSLEHPHHKSLASFTAKYYFNDEPNGWISELQELAKTECERVQSQHQHEIVEILKWWKDLGLSTELRFARDQPLKWYMWSMACLTDPSLSEQRIELTKPVSMIYIIDDIFDVHGTLDELVCFTEVINRWDIAAAEQLPDYMKICFKALNNITNEISYKIYNKHGWNPADSLRKAWASLCRAFLVEARWFASGKLPSGEEYLKNGIVSSGVHVVLVHIFFLLGQDLSKENVELISNFPPIISSTATILRLWDDLGSAKDENQDGHDGSYVECYLRENEGSSFEDARKQVLHMISDAWKQLNQECLSPNPFSSTFSKASLNIARMVPLMYDYDVNHRLPSLEEHMKSLFYENVSAPRNGSTLWEIGFPDRSAAEFYIPDANPKYINKLYLKQERWDIAAAEQLPDYMKICFKALNNITNEISYKIYNKHGWNPADSLRKAWASLCRAFLVEARWFASGKLPSGEEYLKNGIVSSGVHVVLVHIFFLLGQGLTKENEELISNFPPIISSTATILRLWDDLGSAKVTSKSIIFLF</sequence>
<dbReference type="InterPro" id="IPR008949">
    <property type="entry name" value="Isoprenoid_synthase_dom_sf"/>
</dbReference>
<feature type="domain" description="Terpene synthase metal-binding" evidence="6">
    <location>
        <begin position="612"/>
        <end position="743"/>
    </location>
</feature>
<accession>A0AAD6M4T7</accession>
<keyword evidence="2" id="KW-0479">Metal-binding</keyword>
<dbReference type="InterPro" id="IPR001906">
    <property type="entry name" value="Terpene_synth_N"/>
</dbReference>
<dbReference type="SFLD" id="SFLDS00005">
    <property type="entry name" value="Isoprenoid_Synthase_Type_I"/>
    <property type="match status" value="1"/>
</dbReference>
<feature type="domain" description="Terpene synthase N-terminal" evidence="5">
    <location>
        <begin position="74"/>
        <end position="221"/>
    </location>
</feature>
<dbReference type="Proteomes" id="UP001164929">
    <property type="component" value="Chromosome 11"/>
</dbReference>
<feature type="domain" description="Terpene synthase metal-binding" evidence="6">
    <location>
        <begin position="279"/>
        <end position="519"/>
    </location>
</feature>
<organism evidence="7 8">
    <name type="scientific">Populus alba x Populus x berolinensis</name>
    <dbReference type="NCBI Taxonomy" id="444605"/>
    <lineage>
        <taxon>Eukaryota</taxon>
        <taxon>Viridiplantae</taxon>
        <taxon>Streptophyta</taxon>
        <taxon>Embryophyta</taxon>
        <taxon>Tracheophyta</taxon>
        <taxon>Spermatophyta</taxon>
        <taxon>Magnoliopsida</taxon>
        <taxon>eudicotyledons</taxon>
        <taxon>Gunneridae</taxon>
        <taxon>Pentapetalae</taxon>
        <taxon>rosids</taxon>
        <taxon>fabids</taxon>
        <taxon>Malpighiales</taxon>
        <taxon>Salicaceae</taxon>
        <taxon>Saliceae</taxon>
        <taxon>Populus</taxon>
    </lineage>
</organism>
<dbReference type="FunFam" id="1.10.600.10:FF:000007">
    <property type="entry name" value="Isoprene synthase, chloroplastic"/>
    <property type="match status" value="1"/>
</dbReference>
<protein>
    <submittedName>
        <fullName evidence="7">Uncharacterized protein</fullName>
    </submittedName>
</protein>
<dbReference type="InterPro" id="IPR008930">
    <property type="entry name" value="Terpenoid_cyclase/PrenylTrfase"/>
</dbReference>
<evidence type="ECO:0000256" key="2">
    <source>
        <dbReference type="ARBA" id="ARBA00022723"/>
    </source>
</evidence>